<dbReference type="PANTHER" id="PTHR24252:SF7">
    <property type="entry name" value="HYALIN"/>
    <property type="match status" value="1"/>
</dbReference>
<evidence type="ECO:0000259" key="4">
    <source>
        <dbReference type="PROSITE" id="PS50240"/>
    </source>
</evidence>
<evidence type="ECO:0000256" key="3">
    <source>
        <dbReference type="SAM" id="SignalP"/>
    </source>
</evidence>
<accession>A0A9J6C3F5</accession>
<dbReference type="PROSITE" id="PS00134">
    <property type="entry name" value="TRYPSIN_HIS"/>
    <property type="match status" value="1"/>
</dbReference>
<dbReference type="PROSITE" id="PS50240">
    <property type="entry name" value="TRYPSIN_DOM"/>
    <property type="match status" value="1"/>
</dbReference>
<evidence type="ECO:0000313" key="5">
    <source>
        <dbReference type="EMBL" id="KAG5676054.1"/>
    </source>
</evidence>
<gene>
    <name evidence="5" type="ORF">PVAND_005908</name>
</gene>
<feature type="chain" id="PRO_5039927626" description="Peptidase S1 domain-containing protein" evidence="3">
    <location>
        <begin position="19"/>
        <end position="159"/>
    </location>
</feature>
<dbReference type="AlphaFoldDB" id="A0A9J6C3F5"/>
<proteinExistence type="inferred from homology"/>
<dbReference type="SMART" id="SM00020">
    <property type="entry name" value="Tryp_SPc"/>
    <property type="match status" value="1"/>
</dbReference>
<keyword evidence="1" id="KW-1015">Disulfide bond</keyword>
<reference evidence="5" key="1">
    <citation type="submission" date="2021-03" db="EMBL/GenBank/DDBJ databases">
        <title>Chromosome level genome of the anhydrobiotic midge Polypedilum vanderplanki.</title>
        <authorList>
            <person name="Yoshida Y."/>
            <person name="Kikawada T."/>
            <person name="Gusev O."/>
        </authorList>
    </citation>
    <scope>NUCLEOTIDE SEQUENCE</scope>
    <source>
        <strain evidence="5">NIAS01</strain>
        <tissue evidence="5">Whole body or cell culture</tissue>
    </source>
</reference>
<keyword evidence="3" id="KW-0732">Signal</keyword>
<evidence type="ECO:0000256" key="2">
    <source>
        <dbReference type="ARBA" id="ARBA00024195"/>
    </source>
</evidence>
<dbReference type="PANTHER" id="PTHR24252">
    <property type="entry name" value="ACROSIN-RELATED"/>
    <property type="match status" value="1"/>
</dbReference>
<feature type="signal peptide" evidence="3">
    <location>
        <begin position="1"/>
        <end position="18"/>
    </location>
</feature>
<dbReference type="Gene3D" id="2.40.10.10">
    <property type="entry name" value="Trypsin-like serine proteases"/>
    <property type="match status" value="2"/>
</dbReference>
<dbReference type="PRINTS" id="PR00722">
    <property type="entry name" value="CHYMOTRYPSIN"/>
</dbReference>
<dbReference type="Proteomes" id="UP001107558">
    <property type="component" value="Chromosome 2"/>
</dbReference>
<dbReference type="Pfam" id="PF00089">
    <property type="entry name" value="Trypsin"/>
    <property type="match status" value="1"/>
</dbReference>
<dbReference type="OrthoDB" id="10051896at2759"/>
<dbReference type="EMBL" id="JADBJN010000002">
    <property type="protein sequence ID" value="KAG5676054.1"/>
    <property type="molecule type" value="Genomic_DNA"/>
</dbReference>
<comment type="similarity">
    <text evidence="2">Belongs to the peptidase S1 family. CLIP subfamily.</text>
</comment>
<dbReference type="GO" id="GO:0004252">
    <property type="term" value="F:serine-type endopeptidase activity"/>
    <property type="evidence" value="ECO:0007669"/>
    <property type="project" value="InterPro"/>
</dbReference>
<name>A0A9J6C3F5_POLVA</name>
<dbReference type="SUPFAM" id="SSF50494">
    <property type="entry name" value="Trypsin-like serine proteases"/>
    <property type="match status" value="1"/>
</dbReference>
<comment type="caution">
    <text evidence="5">The sequence shown here is derived from an EMBL/GenBank/DDBJ whole genome shotgun (WGS) entry which is preliminary data.</text>
</comment>
<dbReference type="InterPro" id="IPR009003">
    <property type="entry name" value="Peptidase_S1_PA"/>
</dbReference>
<dbReference type="InterPro" id="IPR001314">
    <property type="entry name" value="Peptidase_S1A"/>
</dbReference>
<dbReference type="InterPro" id="IPR018114">
    <property type="entry name" value="TRYPSIN_HIS"/>
</dbReference>
<feature type="domain" description="Peptidase S1" evidence="4">
    <location>
        <begin position="33"/>
        <end position="159"/>
    </location>
</feature>
<dbReference type="InterPro" id="IPR043504">
    <property type="entry name" value="Peptidase_S1_PA_chymotrypsin"/>
</dbReference>
<evidence type="ECO:0000313" key="6">
    <source>
        <dbReference type="Proteomes" id="UP001107558"/>
    </source>
</evidence>
<sequence length="159" mass="17808">MKLIAILLLNIFLKQYFAFTTINNLNLNRNPKIVGGTNADILEFPLLVSILNNDHHHCAGTLLNEYWILTASHCWLPVNQSTIEYSTTTLKGSNANFIAHPELFIQHELFDLSQLIYDIGLIKVKKSINIDVQNAYAKLAMPGNFYSTGTKSVVSGWGV</sequence>
<evidence type="ECO:0000256" key="1">
    <source>
        <dbReference type="ARBA" id="ARBA00023157"/>
    </source>
</evidence>
<organism evidence="5 6">
    <name type="scientific">Polypedilum vanderplanki</name>
    <name type="common">Sleeping chironomid midge</name>
    <dbReference type="NCBI Taxonomy" id="319348"/>
    <lineage>
        <taxon>Eukaryota</taxon>
        <taxon>Metazoa</taxon>
        <taxon>Ecdysozoa</taxon>
        <taxon>Arthropoda</taxon>
        <taxon>Hexapoda</taxon>
        <taxon>Insecta</taxon>
        <taxon>Pterygota</taxon>
        <taxon>Neoptera</taxon>
        <taxon>Endopterygota</taxon>
        <taxon>Diptera</taxon>
        <taxon>Nematocera</taxon>
        <taxon>Chironomoidea</taxon>
        <taxon>Chironomidae</taxon>
        <taxon>Chironominae</taxon>
        <taxon>Polypedilum</taxon>
        <taxon>Polypedilum</taxon>
    </lineage>
</organism>
<dbReference type="InterPro" id="IPR001254">
    <property type="entry name" value="Trypsin_dom"/>
</dbReference>
<protein>
    <recommendedName>
        <fullName evidence="4">Peptidase S1 domain-containing protein</fullName>
    </recommendedName>
</protein>
<dbReference type="GO" id="GO:0006508">
    <property type="term" value="P:proteolysis"/>
    <property type="evidence" value="ECO:0007669"/>
    <property type="project" value="InterPro"/>
</dbReference>
<keyword evidence="6" id="KW-1185">Reference proteome</keyword>